<reference evidence="4 5" key="1">
    <citation type="journal article" date="2024" name="Curr. Microbiol.">
        <title>Luteibacter sahnii sp. nov., A Novel Yellow-Colored Xanthomonadin Pigment Producing Probiotic Bacterium from Healthy Rice Seed Microbiome.</title>
        <authorList>
            <person name="Jaiswal G."/>
            <person name="Rana R."/>
            <person name="Nayak P.K."/>
            <person name="Chouhan R."/>
            <person name="Gandhi S.G."/>
            <person name="Patel H.K."/>
            <person name="Patil P.B."/>
        </authorList>
    </citation>
    <scope>NUCLEOTIDE SEQUENCE [LARGE SCALE GENOMIC DNA]</scope>
    <source>
        <strain evidence="4 5">PPL201</strain>
    </source>
</reference>
<accession>A0ABT6BFF7</accession>
<dbReference type="PIRSF" id="PIRSF036893">
    <property type="entry name" value="Lipocalin_ApoD"/>
    <property type="match status" value="1"/>
</dbReference>
<dbReference type="InterPro" id="IPR022272">
    <property type="entry name" value="Lipocalin_CS"/>
</dbReference>
<dbReference type="Pfam" id="PF08212">
    <property type="entry name" value="Lipocalin_2"/>
    <property type="match status" value="1"/>
</dbReference>
<feature type="domain" description="Lipocalin/cytosolic fatty-acid binding" evidence="3">
    <location>
        <begin position="16"/>
        <end position="159"/>
    </location>
</feature>
<comment type="subunit">
    <text evidence="2">Homodimer.</text>
</comment>
<keyword evidence="2" id="KW-0446">Lipid-binding</keyword>
<dbReference type="PRINTS" id="PR01171">
    <property type="entry name" value="BCTLIPOCALIN"/>
</dbReference>
<dbReference type="Gene3D" id="2.40.128.20">
    <property type="match status" value="1"/>
</dbReference>
<dbReference type="InterPro" id="IPR002446">
    <property type="entry name" value="Lipocalin_bac"/>
</dbReference>
<keyword evidence="2" id="KW-0998">Cell outer membrane</keyword>
<evidence type="ECO:0000259" key="3">
    <source>
        <dbReference type="Pfam" id="PF08212"/>
    </source>
</evidence>
<evidence type="ECO:0000256" key="2">
    <source>
        <dbReference type="PIRNR" id="PIRNR036893"/>
    </source>
</evidence>
<protein>
    <recommendedName>
        <fullName evidence="2">Outer membrane lipoprotein Blc</fullName>
    </recommendedName>
</protein>
<evidence type="ECO:0000313" key="5">
    <source>
        <dbReference type="Proteomes" id="UP001528850"/>
    </source>
</evidence>
<dbReference type="InterPro" id="IPR047202">
    <property type="entry name" value="Lipocalin_Blc-like_dom"/>
</dbReference>
<dbReference type="SUPFAM" id="SSF50814">
    <property type="entry name" value="Lipocalins"/>
    <property type="match status" value="1"/>
</dbReference>
<dbReference type="InterPro" id="IPR012674">
    <property type="entry name" value="Calycin"/>
</dbReference>
<dbReference type="CDD" id="cd19438">
    <property type="entry name" value="lipocalin_Blc-like"/>
    <property type="match status" value="1"/>
</dbReference>
<dbReference type="InterPro" id="IPR000566">
    <property type="entry name" value="Lipocln_cytosolic_FA-bd_dom"/>
</dbReference>
<comment type="caution">
    <text evidence="4">The sequence shown here is derived from an EMBL/GenBank/DDBJ whole genome shotgun (WGS) entry which is preliminary data.</text>
</comment>
<dbReference type="InterPro" id="IPR022271">
    <property type="entry name" value="Lipocalin_ApoD"/>
</dbReference>
<dbReference type="PANTHER" id="PTHR10612">
    <property type="entry name" value="APOLIPOPROTEIN D"/>
    <property type="match status" value="1"/>
</dbReference>
<dbReference type="PROSITE" id="PS00213">
    <property type="entry name" value="LIPOCALIN"/>
    <property type="match status" value="1"/>
</dbReference>
<proteinExistence type="inferred from homology"/>
<evidence type="ECO:0000313" key="4">
    <source>
        <dbReference type="EMBL" id="MDF4026831.1"/>
    </source>
</evidence>
<comment type="subcellular location">
    <subcellularLocation>
        <location evidence="2">Cell outer membrane</location>
    </subcellularLocation>
</comment>
<comment type="similarity">
    <text evidence="1 2">Belongs to the calycin superfamily. Lipocalin family.</text>
</comment>
<name>A0ABT6BFF7_9GAMM</name>
<gene>
    <name evidence="4" type="ORF">P3W24_17795</name>
</gene>
<keyword evidence="2" id="KW-0472">Membrane</keyword>
<dbReference type="EMBL" id="JARJJS010000007">
    <property type="protein sequence ID" value="MDF4026831.1"/>
    <property type="molecule type" value="Genomic_DNA"/>
</dbReference>
<dbReference type="PANTHER" id="PTHR10612:SF34">
    <property type="entry name" value="APOLIPOPROTEIN D"/>
    <property type="match status" value="1"/>
</dbReference>
<evidence type="ECO:0000256" key="1">
    <source>
        <dbReference type="ARBA" id="ARBA00006889"/>
    </source>
</evidence>
<dbReference type="Proteomes" id="UP001528850">
    <property type="component" value="Unassembled WGS sequence"/>
</dbReference>
<keyword evidence="2" id="KW-0449">Lipoprotein</keyword>
<comment type="function">
    <text evidence="2">Involved in the storage or transport of lipids necessary for membrane maintenance under stressful conditions. Displays a binding preference for lysophospholipids.</text>
</comment>
<keyword evidence="5" id="KW-1185">Reference proteome</keyword>
<organism evidence="4 5">
    <name type="scientific">Luteibacter sahnii</name>
    <dbReference type="NCBI Taxonomy" id="3021977"/>
    <lineage>
        <taxon>Bacteria</taxon>
        <taxon>Pseudomonadati</taxon>
        <taxon>Pseudomonadota</taxon>
        <taxon>Gammaproteobacteria</taxon>
        <taxon>Lysobacterales</taxon>
        <taxon>Rhodanobacteraceae</taxon>
        <taxon>Luteibacter</taxon>
    </lineage>
</organism>
<sequence length="177" mass="20060">MPPMPSSLPVTAVADLDLARYAGTWHEIARLPMFFQRKCAGQSIAEYTPQPDETVTVHNRCPGQDGREMSVLGTARRPDPYARGKLQVTFAPRWLRWLPMVWADYWVIALDDDYRWAMVGEPRRKYLWILSRDPRMDVTVLESLKGQATSMGYDLSDLILDEGGSCVRKASSPADGR</sequence>
<dbReference type="RefSeq" id="WP_320551607.1">
    <property type="nucleotide sequence ID" value="NZ_JAQLOK010000003.1"/>
</dbReference>